<dbReference type="CDD" id="cd16272">
    <property type="entry name" value="RNaseZ_MBL-fold"/>
    <property type="match status" value="1"/>
</dbReference>
<keyword evidence="1" id="KW-0862">Zinc</keyword>
<protein>
    <submittedName>
        <fullName evidence="3">Ribonuclease Z</fullName>
        <ecNumber evidence="3">3.1.26.11</ecNumber>
    </submittedName>
</protein>
<organism evidence="3 4">
    <name type="scientific">Caldalkalibacillus horti</name>
    <dbReference type="NCBI Taxonomy" id="77523"/>
    <lineage>
        <taxon>Bacteria</taxon>
        <taxon>Bacillati</taxon>
        <taxon>Bacillota</taxon>
        <taxon>Bacilli</taxon>
        <taxon>Bacillales</taxon>
        <taxon>Bacillaceae</taxon>
        <taxon>Caldalkalibacillus</taxon>
    </lineage>
</organism>
<dbReference type="GO" id="GO:0042781">
    <property type="term" value="F:3'-tRNA processing endoribonuclease activity"/>
    <property type="evidence" value="ECO:0007669"/>
    <property type="project" value="UniProtKB-EC"/>
</dbReference>
<dbReference type="EMBL" id="JAUSTY010000008">
    <property type="protein sequence ID" value="MDQ0166400.1"/>
    <property type="molecule type" value="Genomic_DNA"/>
</dbReference>
<dbReference type="EC" id="3.1.26.11" evidence="3"/>
<keyword evidence="4" id="KW-1185">Reference proteome</keyword>
<comment type="caution">
    <text evidence="3">The sequence shown here is derived from an EMBL/GenBank/DDBJ whole genome shotgun (WGS) entry which is preliminary data.</text>
</comment>
<sequence length="253" mass="29018">MDITLLGTGNAVAGKDRENTYLLVEHEEHAMMIDVGGNPLRRLKQFDVPQAKIDAVFFTHFHIDHIFGLPSLLWGMWLEGRRKKLTIYCSKTDQKRLEQYLDVMQVKEWPIQFEIDIQTYDAGQREHISWSASTGLEVKTIPAIHSAPTAGLEFRLDGHVTVYSADTMINEQIKQYEWIDLLIHEATSADEHLDNHSSLTEVVEAYNVKEKVGQLVLVHLDDEQPYEKTVEAMPAMIQQKCTIGYDGLQLRLR</sequence>
<reference evidence="3 4" key="1">
    <citation type="submission" date="2023-07" db="EMBL/GenBank/DDBJ databases">
        <title>Genomic Encyclopedia of Type Strains, Phase IV (KMG-IV): sequencing the most valuable type-strain genomes for metagenomic binning, comparative biology and taxonomic classification.</title>
        <authorList>
            <person name="Goeker M."/>
        </authorList>
    </citation>
    <scope>NUCLEOTIDE SEQUENCE [LARGE SCALE GENOMIC DNA]</scope>
    <source>
        <strain evidence="3 4">DSM 12751</strain>
    </source>
</reference>
<dbReference type="RefSeq" id="WP_307394571.1">
    <property type="nucleotide sequence ID" value="NZ_BAAADK010000020.1"/>
</dbReference>
<dbReference type="InterPro" id="IPR001279">
    <property type="entry name" value="Metallo-B-lactamas"/>
</dbReference>
<evidence type="ECO:0000259" key="2">
    <source>
        <dbReference type="SMART" id="SM00849"/>
    </source>
</evidence>
<feature type="domain" description="Metallo-beta-lactamase" evidence="2">
    <location>
        <begin position="17"/>
        <end position="219"/>
    </location>
</feature>
<dbReference type="Pfam" id="PF23023">
    <property type="entry name" value="Anti-Pycsar_Apyc1"/>
    <property type="match status" value="1"/>
</dbReference>
<evidence type="ECO:0000256" key="1">
    <source>
        <dbReference type="ARBA" id="ARBA00022833"/>
    </source>
</evidence>
<keyword evidence="3" id="KW-0378">Hydrolase</keyword>
<dbReference type="InterPro" id="IPR036866">
    <property type="entry name" value="RibonucZ/Hydroxyglut_hydro"/>
</dbReference>
<name>A0ABT9VZW6_9BACI</name>
<evidence type="ECO:0000313" key="4">
    <source>
        <dbReference type="Proteomes" id="UP001235840"/>
    </source>
</evidence>
<dbReference type="SMART" id="SM00849">
    <property type="entry name" value="Lactamase_B"/>
    <property type="match status" value="1"/>
</dbReference>
<dbReference type="PANTHER" id="PTHR46018:SF3">
    <property type="entry name" value="ARYLSULFATASE"/>
    <property type="match status" value="1"/>
</dbReference>
<proteinExistence type="predicted"/>
<accession>A0ABT9VZW6</accession>
<dbReference type="PANTHER" id="PTHR46018">
    <property type="entry name" value="ZINC PHOSPHODIESTERASE ELAC PROTEIN 1"/>
    <property type="match status" value="1"/>
</dbReference>
<evidence type="ECO:0000313" key="3">
    <source>
        <dbReference type="EMBL" id="MDQ0166400.1"/>
    </source>
</evidence>
<dbReference type="Proteomes" id="UP001235840">
    <property type="component" value="Unassembled WGS sequence"/>
</dbReference>
<gene>
    <name evidence="3" type="ORF">J2S11_002304</name>
</gene>
<dbReference type="Gene3D" id="3.60.15.10">
    <property type="entry name" value="Ribonuclease Z/Hydroxyacylglutathione hydrolase-like"/>
    <property type="match status" value="1"/>
</dbReference>
<dbReference type="SUPFAM" id="SSF56281">
    <property type="entry name" value="Metallo-hydrolase/oxidoreductase"/>
    <property type="match status" value="1"/>
</dbReference>